<proteinExistence type="predicted"/>
<name>A0ABR1DYA4_NECAM</name>
<feature type="region of interest" description="Disordered" evidence="1">
    <location>
        <begin position="97"/>
        <end position="142"/>
    </location>
</feature>
<feature type="region of interest" description="Disordered" evidence="1">
    <location>
        <begin position="400"/>
        <end position="420"/>
    </location>
</feature>
<keyword evidence="3" id="KW-1185">Reference proteome</keyword>
<dbReference type="EMBL" id="JAVFWL010000005">
    <property type="protein sequence ID" value="KAK6755350.1"/>
    <property type="molecule type" value="Genomic_DNA"/>
</dbReference>
<reference evidence="2 3" key="1">
    <citation type="submission" date="2023-08" db="EMBL/GenBank/DDBJ databases">
        <title>A Necator americanus chromosomal reference genome.</title>
        <authorList>
            <person name="Ilik V."/>
            <person name="Petrzelkova K.J."/>
            <person name="Pardy F."/>
            <person name="Fuh T."/>
            <person name="Niatou-Singa F.S."/>
            <person name="Gouil Q."/>
            <person name="Baker L."/>
            <person name="Ritchie M.E."/>
            <person name="Jex A.R."/>
            <person name="Gazzola D."/>
            <person name="Li H."/>
            <person name="Toshio Fujiwara R."/>
            <person name="Zhan B."/>
            <person name="Aroian R.V."/>
            <person name="Pafco B."/>
            <person name="Schwarz E.M."/>
        </authorList>
    </citation>
    <scope>NUCLEOTIDE SEQUENCE [LARGE SCALE GENOMIC DNA]</scope>
    <source>
        <strain evidence="2 3">Aroian</strain>
        <tissue evidence="2">Whole animal</tissue>
    </source>
</reference>
<evidence type="ECO:0000256" key="1">
    <source>
        <dbReference type="SAM" id="MobiDB-lite"/>
    </source>
</evidence>
<organism evidence="2 3">
    <name type="scientific">Necator americanus</name>
    <name type="common">Human hookworm</name>
    <dbReference type="NCBI Taxonomy" id="51031"/>
    <lineage>
        <taxon>Eukaryota</taxon>
        <taxon>Metazoa</taxon>
        <taxon>Ecdysozoa</taxon>
        <taxon>Nematoda</taxon>
        <taxon>Chromadorea</taxon>
        <taxon>Rhabditida</taxon>
        <taxon>Rhabditina</taxon>
        <taxon>Rhabditomorpha</taxon>
        <taxon>Strongyloidea</taxon>
        <taxon>Ancylostomatidae</taxon>
        <taxon>Bunostominae</taxon>
        <taxon>Necator</taxon>
    </lineage>
</organism>
<comment type="caution">
    <text evidence="2">The sequence shown here is derived from an EMBL/GenBank/DDBJ whole genome shotgun (WGS) entry which is preliminary data.</text>
</comment>
<accession>A0ABR1DYA4</accession>
<protein>
    <submittedName>
        <fullName evidence="2">Uncharacterized protein</fullName>
    </submittedName>
</protein>
<gene>
    <name evidence="2" type="primary">Necator_chrV.g18784</name>
    <name evidence="2" type="ORF">RB195_013993</name>
</gene>
<evidence type="ECO:0000313" key="3">
    <source>
        <dbReference type="Proteomes" id="UP001303046"/>
    </source>
</evidence>
<sequence length="464" mass="53432">MMNDLTSELGRRKRMAWGAFKSIEDVVKRTKNIWLCAHLLSNTFFLLWPTPRKRGFRKQEENAISVIERGIEKVMRVVTRFTQGKERIRIHSYITNRRSETPPHMPSKAKLGGPDAFQRQSLNQSSKRLDTTRHQTHRRKTAVHGATNVPVAICSEGASPERPFVRPPNATAKELIEIHRNYRQGANQEWPVFLPPNMDEDLQNLEHPDPAKRPRYLPLAPPYHLLPNTSFFRRTSIKPPPTYSTDGLPPLKRIINRYLASILVDHMKFEESLRFLIEERKTYMRVEQTRKGDELKDSDDRESKTRTKLEEFMAEGGWKQYRKPWNGGNLPPPVPGYFTSVPLIPGNINVTREMNGRAPVEYQQQRTAHGFIYIPYCATEIYTERGPSVTDPPVTPLNMSFEGHQEQDHKSESDEETVNQEDTAQATFGVIATERYASFSLTADTMSMKFTEKCVSLCRSPKHG</sequence>
<evidence type="ECO:0000313" key="2">
    <source>
        <dbReference type="EMBL" id="KAK6755350.1"/>
    </source>
</evidence>
<feature type="compositionally biased region" description="Basic and acidic residues" evidence="1">
    <location>
        <begin position="403"/>
        <end position="412"/>
    </location>
</feature>
<dbReference type="Proteomes" id="UP001303046">
    <property type="component" value="Unassembled WGS sequence"/>
</dbReference>